<dbReference type="Pfam" id="PF01479">
    <property type="entry name" value="S4"/>
    <property type="match status" value="1"/>
</dbReference>
<dbReference type="SMART" id="SM00363">
    <property type="entry name" value="S4"/>
    <property type="match status" value="1"/>
</dbReference>
<keyword evidence="2" id="KW-0699">rRNA-binding</keyword>
<organism evidence="7">
    <name type="scientific">marine sediment metagenome</name>
    <dbReference type="NCBI Taxonomy" id="412755"/>
    <lineage>
        <taxon>unclassified sequences</taxon>
        <taxon>metagenomes</taxon>
        <taxon>ecological metagenomes</taxon>
    </lineage>
</organism>
<dbReference type="GO" id="GO:0019843">
    <property type="term" value="F:rRNA binding"/>
    <property type="evidence" value="ECO:0007669"/>
    <property type="project" value="UniProtKB-KW"/>
</dbReference>
<dbReference type="CDD" id="cd00165">
    <property type="entry name" value="S4"/>
    <property type="match status" value="1"/>
</dbReference>
<keyword evidence="3" id="KW-0694">RNA-binding</keyword>
<evidence type="ECO:0000256" key="2">
    <source>
        <dbReference type="ARBA" id="ARBA00022730"/>
    </source>
</evidence>
<feature type="non-terminal residue" evidence="7">
    <location>
        <position position="1"/>
    </location>
</feature>
<evidence type="ECO:0000256" key="4">
    <source>
        <dbReference type="ARBA" id="ARBA00022980"/>
    </source>
</evidence>
<dbReference type="PROSITE" id="PS50889">
    <property type="entry name" value="S4"/>
    <property type="match status" value="1"/>
</dbReference>
<protein>
    <recommendedName>
        <fullName evidence="6">RNA-binding S4 domain-containing protein</fullName>
    </recommendedName>
</protein>
<comment type="caution">
    <text evidence="7">The sequence shown here is derived from an EMBL/GenBank/DDBJ whole genome shotgun (WGS) entry which is preliminary data.</text>
</comment>
<dbReference type="InterPro" id="IPR002942">
    <property type="entry name" value="S4_RNA-bd"/>
</dbReference>
<proteinExistence type="inferred from homology"/>
<comment type="similarity">
    <text evidence="1">Belongs to the universal ribosomal protein uS4 family.</text>
</comment>
<evidence type="ECO:0000256" key="1">
    <source>
        <dbReference type="ARBA" id="ARBA00007465"/>
    </source>
</evidence>
<reference evidence="7" key="1">
    <citation type="journal article" date="2014" name="Front. Microbiol.">
        <title>High frequency of phylogenetically diverse reductive dehalogenase-homologous genes in deep subseafloor sedimentary metagenomes.</title>
        <authorList>
            <person name="Kawai M."/>
            <person name="Futagami T."/>
            <person name="Toyoda A."/>
            <person name="Takaki Y."/>
            <person name="Nishi S."/>
            <person name="Hori S."/>
            <person name="Arai W."/>
            <person name="Tsubouchi T."/>
            <person name="Morono Y."/>
            <person name="Uchiyama I."/>
            <person name="Ito T."/>
            <person name="Fujiyama A."/>
            <person name="Inagaki F."/>
            <person name="Takami H."/>
        </authorList>
    </citation>
    <scope>NUCLEOTIDE SEQUENCE</scope>
    <source>
        <strain evidence="7">Expedition CK06-06</strain>
    </source>
</reference>
<dbReference type="GO" id="GO:0003735">
    <property type="term" value="F:structural constituent of ribosome"/>
    <property type="evidence" value="ECO:0007669"/>
    <property type="project" value="TreeGrafter"/>
</dbReference>
<dbReference type="GO" id="GO:0042274">
    <property type="term" value="P:ribosomal small subunit biogenesis"/>
    <property type="evidence" value="ECO:0007669"/>
    <property type="project" value="TreeGrafter"/>
</dbReference>
<evidence type="ECO:0000256" key="3">
    <source>
        <dbReference type="ARBA" id="ARBA00022884"/>
    </source>
</evidence>
<keyword evidence="5" id="KW-0687">Ribonucleoprotein</keyword>
<dbReference type="PANTHER" id="PTHR11831">
    <property type="entry name" value="30S 40S RIBOSOMAL PROTEIN"/>
    <property type="match status" value="1"/>
</dbReference>
<accession>X1JKU3</accession>
<keyword evidence="4" id="KW-0689">Ribosomal protein</keyword>
<dbReference type="FunFam" id="3.10.290.10:FF:000001">
    <property type="entry name" value="30S ribosomal protein S4"/>
    <property type="match status" value="1"/>
</dbReference>
<dbReference type="GO" id="GO:0015935">
    <property type="term" value="C:small ribosomal subunit"/>
    <property type="evidence" value="ECO:0007669"/>
    <property type="project" value="TreeGrafter"/>
</dbReference>
<dbReference type="EMBL" id="BARU01041886">
    <property type="protein sequence ID" value="GAH78904.1"/>
    <property type="molecule type" value="Genomic_DNA"/>
</dbReference>
<dbReference type="SUPFAM" id="SSF55174">
    <property type="entry name" value="Alpha-L RNA-binding motif"/>
    <property type="match status" value="1"/>
</dbReference>
<dbReference type="InterPro" id="IPR036986">
    <property type="entry name" value="S4_RNA-bd_sf"/>
</dbReference>
<dbReference type="Gene3D" id="3.10.290.10">
    <property type="entry name" value="RNA-binding S4 domain"/>
    <property type="match status" value="1"/>
</dbReference>
<evidence type="ECO:0000259" key="6">
    <source>
        <dbReference type="SMART" id="SM00363"/>
    </source>
</evidence>
<feature type="domain" description="RNA-binding S4" evidence="6">
    <location>
        <begin position="1"/>
        <end position="62"/>
    </location>
</feature>
<evidence type="ECO:0000256" key="5">
    <source>
        <dbReference type="ARBA" id="ARBA00023274"/>
    </source>
</evidence>
<sequence>VYRLGFADSRPQARQLVQHGHIMLNGRKTDIPSCLVKEEDTISWCEGSTKTEYYKRIVDSIESKSVAGWLSLDKQNLVGRVLSLPTPEDIDAKFDVKSIVEYYSR</sequence>
<evidence type="ECO:0000313" key="7">
    <source>
        <dbReference type="EMBL" id="GAH78904.1"/>
    </source>
</evidence>
<dbReference type="PANTHER" id="PTHR11831:SF4">
    <property type="entry name" value="SMALL RIBOSOMAL SUBUNIT PROTEIN US4M"/>
    <property type="match status" value="1"/>
</dbReference>
<dbReference type="InterPro" id="IPR022801">
    <property type="entry name" value="Ribosomal_uS4"/>
</dbReference>
<gene>
    <name evidence="7" type="ORF">S03H2_64476</name>
</gene>
<dbReference type="AlphaFoldDB" id="X1JKU3"/>
<name>X1JKU3_9ZZZZ</name>